<reference evidence="2" key="1">
    <citation type="submission" date="2022-11" db="UniProtKB">
        <authorList>
            <consortium name="WormBaseParasite"/>
        </authorList>
    </citation>
    <scope>IDENTIFICATION</scope>
</reference>
<name>A0A915A024_PARUN</name>
<keyword evidence="1" id="KW-1185">Reference proteome</keyword>
<accession>A0A915A024</accession>
<dbReference type="WBParaSite" id="PgE092_g003_t01">
    <property type="protein sequence ID" value="PgE092_g003_t01"/>
    <property type="gene ID" value="PgE092_g003"/>
</dbReference>
<evidence type="ECO:0000313" key="1">
    <source>
        <dbReference type="Proteomes" id="UP000887569"/>
    </source>
</evidence>
<organism evidence="1 2">
    <name type="scientific">Parascaris univalens</name>
    <name type="common">Nematode worm</name>
    <dbReference type="NCBI Taxonomy" id="6257"/>
    <lineage>
        <taxon>Eukaryota</taxon>
        <taxon>Metazoa</taxon>
        <taxon>Ecdysozoa</taxon>
        <taxon>Nematoda</taxon>
        <taxon>Chromadorea</taxon>
        <taxon>Rhabditida</taxon>
        <taxon>Spirurina</taxon>
        <taxon>Ascaridomorpha</taxon>
        <taxon>Ascaridoidea</taxon>
        <taxon>Ascarididae</taxon>
        <taxon>Parascaris</taxon>
    </lineage>
</organism>
<dbReference type="AlphaFoldDB" id="A0A915A024"/>
<dbReference type="Proteomes" id="UP000887569">
    <property type="component" value="Unplaced"/>
</dbReference>
<sequence>MIENKVFNLTEGHSADLVGKHACGSRFLKQITSVTLHMSIICFQVVEGVVSSFLICEERVNCSESVPLLI</sequence>
<evidence type="ECO:0000313" key="2">
    <source>
        <dbReference type="WBParaSite" id="PgE092_g003_t01"/>
    </source>
</evidence>
<protein>
    <submittedName>
        <fullName evidence="2">Uncharacterized protein</fullName>
    </submittedName>
</protein>
<proteinExistence type="predicted"/>